<proteinExistence type="predicted"/>
<accession>A0A7W5DQX4</accession>
<protein>
    <recommendedName>
        <fullName evidence="3">Outer membrane protein beta-barrel domain-containing protein</fullName>
    </recommendedName>
</protein>
<name>A0A7W5DQX4_9PORP</name>
<dbReference type="InterPro" id="IPR011250">
    <property type="entry name" value="OMP/PagP_B-barrel"/>
</dbReference>
<evidence type="ECO:0008006" key="3">
    <source>
        <dbReference type="Google" id="ProtNLM"/>
    </source>
</evidence>
<evidence type="ECO:0000313" key="1">
    <source>
        <dbReference type="EMBL" id="MBB3187439.1"/>
    </source>
</evidence>
<evidence type="ECO:0000313" key="2">
    <source>
        <dbReference type="Proteomes" id="UP000544222"/>
    </source>
</evidence>
<reference evidence="1 2" key="1">
    <citation type="submission" date="2020-08" db="EMBL/GenBank/DDBJ databases">
        <title>Genomic Encyclopedia of Type Strains, Phase IV (KMG-IV): sequencing the most valuable type-strain genomes for metagenomic binning, comparative biology and taxonomic classification.</title>
        <authorList>
            <person name="Goeker M."/>
        </authorList>
    </citation>
    <scope>NUCLEOTIDE SEQUENCE [LARGE SCALE GENOMIC DNA]</scope>
    <source>
        <strain evidence="1 2">DSM 27471</strain>
    </source>
</reference>
<sequence>MMLNKKDSVNDHEIIQDDNYRNKLVILSKQYPDLWKQARNTRFNEADVQKFISYLNGKYATYHHAFINNDSFRFLNISLKGIAQNNLSNIVLDVLTSDYFINTSSNLSLKYGVELSYSKQTAFFPKLFSGLMFENGSTMDSIYIYKDHYETMNAKIVELPVMLNYEFTNSTVTPYCYVGLAPMLYFATISRTDSNEIRHETKFTVNAFAALGIKLKLTNACNIMAEYKCHVINQSNFLLGVEYYLKLKH</sequence>
<organism evidence="1 2">
    <name type="scientific">Microbacter margulisiae</name>
    <dbReference type="NCBI Taxonomy" id="1350067"/>
    <lineage>
        <taxon>Bacteria</taxon>
        <taxon>Pseudomonadati</taxon>
        <taxon>Bacteroidota</taxon>
        <taxon>Bacteroidia</taxon>
        <taxon>Bacteroidales</taxon>
        <taxon>Porphyromonadaceae</taxon>
        <taxon>Microbacter</taxon>
    </lineage>
</organism>
<dbReference type="EMBL" id="JACHYB010000001">
    <property type="protein sequence ID" value="MBB3187439.1"/>
    <property type="molecule type" value="Genomic_DNA"/>
</dbReference>
<comment type="caution">
    <text evidence="1">The sequence shown here is derived from an EMBL/GenBank/DDBJ whole genome shotgun (WGS) entry which is preliminary data.</text>
</comment>
<dbReference type="SUPFAM" id="SSF56925">
    <property type="entry name" value="OMPA-like"/>
    <property type="match status" value="1"/>
</dbReference>
<dbReference type="AlphaFoldDB" id="A0A7W5DQX4"/>
<keyword evidence="2" id="KW-1185">Reference proteome</keyword>
<gene>
    <name evidence="1" type="ORF">FHX64_001602</name>
</gene>
<dbReference type="Proteomes" id="UP000544222">
    <property type="component" value="Unassembled WGS sequence"/>
</dbReference>